<keyword evidence="3" id="KW-1185">Reference proteome</keyword>
<dbReference type="EMBL" id="JAWWNJ010000052">
    <property type="protein sequence ID" value="KAK7016087.1"/>
    <property type="molecule type" value="Genomic_DNA"/>
</dbReference>
<name>A0AAW0ARS3_9AGAR</name>
<feature type="region of interest" description="Disordered" evidence="1">
    <location>
        <begin position="200"/>
        <end position="272"/>
    </location>
</feature>
<reference evidence="2 3" key="1">
    <citation type="journal article" date="2024" name="J Genomics">
        <title>Draft genome sequencing and assembly of Favolaschia claudopus CIRM-BRFM 2984 isolated from oak limbs.</title>
        <authorList>
            <person name="Navarro D."/>
            <person name="Drula E."/>
            <person name="Chaduli D."/>
            <person name="Cazenave R."/>
            <person name="Ahrendt S."/>
            <person name="Wang J."/>
            <person name="Lipzen A."/>
            <person name="Daum C."/>
            <person name="Barry K."/>
            <person name="Grigoriev I.V."/>
            <person name="Favel A."/>
            <person name="Rosso M.N."/>
            <person name="Martin F."/>
        </authorList>
    </citation>
    <scope>NUCLEOTIDE SEQUENCE [LARGE SCALE GENOMIC DNA]</scope>
    <source>
        <strain evidence="2 3">CIRM-BRFM 2984</strain>
    </source>
</reference>
<accession>A0AAW0ARS3</accession>
<evidence type="ECO:0000256" key="1">
    <source>
        <dbReference type="SAM" id="MobiDB-lite"/>
    </source>
</evidence>
<dbReference type="Proteomes" id="UP001362999">
    <property type="component" value="Unassembled WGS sequence"/>
</dbReference>
<comment type="caution">
    <text evidence="2">The sequence shown here is derived from an EMBL/GenBank/DDBJ whole genome shotgun (WGS) entry which is preliminary data.</text>
</comment>
<organism evidence="2 3">
    <name type="scientific">Favolaschia claudopus</name>
    <dbReference type="NCBI Taxonomy" id="2862362"/>
    <lineage>
        <taxon>Eukaryota</taxon>
        <taxon>Fungi</taxon>
        <taxon>Dikarya</taxon>
        <taxon>Basidiomycota</taxon>
        <taxon>Agaricomycotina</taxon>
        <taxon>Agaricomycetes</taxon>
        <taxon>Agaricomycetidae</taxon>
        <taxon>Agaricales</taxon>
        <taxon>Marasmiineae</taxon>
        <taxon>Mycenaceae</taxon>
        <taxon>Favolaschia</taxon>
    </lineage>
</organism>
<feature type="compositionally biased region" description="Low complexity" evidence="1">
    <location>
        <begin position="200"/>
        <end position="216"/>
    </location>
</feature>
<feature type="compositionally biased region" description="Low complexity" evidence="1">
    <location>
        <begin position="238"/>
        <end position="272"/>
    </location>
</feature>
<dbReference type="AlphaFoldDB" id="A0AAW0ARS3"/>
<proteinExistence type="predicted"/>
<protein>
    <submittedName>
        <fullName evidence="2">Uncharacterized protein</fullName>
    </submittedName>
</protein>
<evidence type="ECO:0000313" key="3">
    <source>
        <dbReference type="Proteomes" id="UP001362999"/>
    </source>
</evidence>
<sequence length="272" mass="28913">MASSSYASFLDVMVLEKPRVVAGKSWVFDGHCYLGTPVARMDVDADLSLYIEEGSDIQPHDYSLVGDIQVLVPFGAPDDVDVDLRQRLYMHIAGAAINPDSTAATWTMDADQYTSTFREASKKLPKSAKLRSYMPVKCTIPDGSRYANSQKPVPYKGRYLMATGYLADLTSTLGNDGKIVERFCIEVDNVAFLGTVAATPAAKDPSSSTSTPAAGSNKRGWSFGAVGDKKGKKRARLSDLSDGASSSPAGSFGAGLSSSSPLSSPSPLTKFP</sequence>
<evidence type="ECO:0000313" key="2">
    <source>
        <dbReference type="EMBL" id="KAK7016087.1"/>
    </source>
</evidence>
<gene>
    <name evidence="2" type="ORF">R3P38DRAFT_2786463</name>
</gene>